<proteinExistence type="predicted"/>
<dbReference type="OrthoDB" id="202203at2759"/>
<gene>
    <name evidence="2" type="ORF">BCR43DRAFT_487033</name>
</gene>
<dbReference type="PANTHER" id="PTHR43735:SF11">
    <property type="entry name" value="HYPOTHETICAL OXIDOREDUCTASE (EUROFUNG)"/>
    <property type="match status" value="1"/>
</dbReference>
<feature type="domain" description="FAD/NAD(P)-binding" evidence="1">
    <location>
        <begin position="9"/>
        <end position="309"/>
    </location>
</feature>
<evidence type="ECO:0000313" key="2">
    <source>
        <dbReference type="EMBL" id="ORZ01502.1"/>
    </source>
</evidence>
<keyword evidence="3" id="KW-1185">Reference proteome</keyword>
<dbReference type="PANTHER" id="PTHR43735">
    <property type="entry name" value="APOPTOSIS-INDUCING FACTOR 1"/>
    <property type="match status" value="1"/>
</dbReference>
<dbReference type="STRING" id="13706.A0A1X2HQD4"/>
<dbReference type="GO" id="GO:0004174">
    <property type="term" value="F:electron-transferring-flavoprotein dehydrogenase activity"/>
    <property type="evidence" value="ECO:0007669"/>
    <property type="project" value="TreeGrafter"/>
</dbReference>
<dbReference type="GO" id="GO:0005737">
    <property type="term" value="C:cytoplasm"/>
    <property type="evidence" value="ECO:0007669"/>
    <property type="project" value="TreeGrafter"/>
</dbReference>
<dbReference type="OMA" id="PAVWAYY"/>
<accession>A0A1X2HQD4</accession>
<dbReference type="PRINTS" id="PR00411">
    <property type="entry name" value="PNDRDTASEI"/>
</dbReference>
<reference evidence="2 3" key="1">
    <citation type="submission" date="2016-07" db="EMBL/GenBank/DDBJ databases">
        <title>Pervasive Adenine N6-methylation of Active Genes in Fungi.</title>
        <authorList>
            <consortium name="DOE Joint Genome Institute"/>
            <person name="Mondo S.J."/>
            <person name="Dannebaum R.O."/>
            <person name="Kuo R.C."/>
            <person name="Labutti K."/>
            <person name="Haridas S."/>
            <person name="Kuo A."/>
            <person name="Salamov A."/>
            <person name="Ahrendt S.R."/>
            <person name="Lipzen A."/>
            <person name="Sullivan W."/>
            <person name="Andreopoulos W.B."/>
            <person name="Clum A."/>
            <person name="Lindquist E."/>
            <person name="Daum C."/>
            <person name="Ramamoorthy G.K."/>
            <person name="Gryganskyi A."/>
            <person name="Culley D."/>
            <person name="Magnuson J.K."/>
            <person name="James T.Y."/>
            <person name="O'Malley M.A."/>
            <person name="Stajich J.E."/>
            <person name="Spatafora J.W."/>
            <person name="Visel A."/>
            <person name="Grigoriev I.V."/>
        </authorList>
    </citation>
    <scope>NUCLEOTIDE SEQUENCE [LARGE SCALE GENOMIC DNA]</scope>
    <source>
        <strain evidence="2 3">NRRL 2496</strain>
    </source>
</reference>
<dbReference type="Gene3D" id="3.50.50.100">
    <property type="match status" value="1"/>
</dbReference>
<dbReference type="PRINTS" id="PR00368">
    <property type="entry name" value="FADPNR"/>
</dbReference>
<dbReference type="EMBL" id="MCGN01000002">
    <property type="protein sequence ID" value="ORZ01502.1"/>
    <property type="molecule type" value="Genomic_DNA"/>
</dbReference>
<dbReference type="AlphaFoldDB" id="A0A1X2HQD4"/>
<dbReference type="SUPFAM" id="SSF51905">
    <property type="entry name" value="FAD/NAD(P)-binding domain"/>
    <property type="match status" value="1"/>
</dbReference>
<protein>
    <recommendedName>
        <fullName evidence="1">FAD/NAD(P)-binding domain-containing protein</fullName>
    </recommendedName>
</protein>
<sequence>MAPVPTQKNIVCIGGNSGPMGAALQWRDDPIPGYRMILIEEKSHYNFVFAFPRAAVISGFEKELFIPYQNMFYGDDTLGKVVHARAIAIHEHHIELDREVPEFGKRIDFEYLMYCAGTTIPAPGRLPTNTKEGGIAMLKKYQQVIKEAKKPIIIGAGAVGLELAAEIKEHYPEKDVTLMHSRTRYMPKYMKSFDAMTYNILKKHGVKQLLGDRVVLPKQGFPLEVGPVKIQTKSGRTVEGDLAMLCIGMTPNSELLQELSPKSVDPKSKLVLVKDTMQIQDERYPHFFAAGDVIDHSDVKTGHFAWMQGLAAMHNIRKLINGASYDELDPYVSKGVALIKLYLGKKDAVLQTNALGKLVALGSWISGRSIPYNIFADAGWAWMGLDNKKDPQVLDL</sequence>
<dbReference type="InParanoid" id="A0A1X2HQD4"/>
<dbReference type="GO" id="GO:0050660">
    <property type="term" value="F:flavin adenine dinucleotide binding"/>
    <property type="evidence" value="ECO:0007669"/>
    <property type="project" value="TreeGrafter"/>
</dbReference>
<comment type="caution">
    <text evidence="2">The sequence shown here is derived from an EMBL/GenBank/DDBJ whole genome shotgun (WGS) entry which is preliminary data.</text>
</comment>
<dbReference type="Proteomes" id="UP000242180">
    <property type="component" value="Unassembled WGS sequence"/>
</dbReference>
<dbReference type="InterPro" id="IPR036188">
    <property type="entry name" value="FAD/NAD-bd_sf"/>
</dbReference>
<evidence type="ECO:0000313" key="3">
    <source>
        <dbReference type="Proteomes" id="UP000242180"/>
    </source>
</evidence>
<name>A0A1X2HQD4_SYNRA</name>
<dbReference type="Pfam" id="PF07992">
    <property type="entry name" value="Pyr_redox_2"/>
    <property type="match status" value="1"/>
</dbReference>
<dbReference type="InterPro" id="IPR023753">
    <property type="entry name" value="FAD/NAD-binding_dom"/>
</dbReference>
<evidence type="ECO:0000259" key="1">
    <source>
        <dbReference type="Pfam" id="PF07992"/>
    </source>
</evidence>
<organism evidence="2 3">
    <name type="scientific">Syncephalastrum racemosum</name>
    <name type="common">Filamentous fungus</name>
    <dbReference type="NCBI Taxonomy" id="13706"/>
    <lineage>
        <taxon>Eukaryota</taxon>
        <taxon>Fungi</taxon>
        <taxon>Fungi incertae sedis</taxon>
        <taxon>Mucoromycota</taxon>
        <taxon>Mucoromycotina</taxon>
        <taxon>Mucoromycetes</taxon>
        <taxon>Mucorales</taxon>
        <taxon>Syncephalastraceae</taxon>
        <taxon>Syncephalastrum</taxon>
    </lineage>
</organism>